<feature type="transmembrane region" description="Helical" evidence="1">
    <location>
        <begin position="21"/>
        <end position="42"/>
    </location>
</feature>
<proteinExistence type="predicted"/>
<accession>A0ABW3L7U4</accession>
<keyword evidence="1" id="KW-1133">Transmembrane helix</keyword>
<gene>
    <name evidence="2" type="ORF">ACFQ1X_04425</name>
</gene>
<comment type="caution">
    <text evidence="2">The sequence shown here is derived from an EMBL/GenBank/DDBJ whole genome shotgun (WGS) entry which is preliminary data.</text>
</comment>
<evidence type="ECO:0000256" key="1">
    <source>
        <dbReference type="SAM" id="Phobius"/>
    </source>
</evidence>
<evidence type="ECO:0000313" key="2">
    <source>
        <dbReference type="EMBL" id="MFD1030668.1"/>
    </source>
</evidence>
<dbReference type="Proteomes" id="UP001597109">
    <property type="component" value="Unassembled WGS sequence"/>
</dbReference>
<reference evidence="3" key="1">
    <citation type="journal article" date="2019" name="Int. J. Syst. Evol. Microbiol.">
        <title>The Global Catalogue of Microorganisms (GCM) 10K type strain sequencing project: providing services to taxonomists for standard genome sequencing and annotation.</title>
        <authorList>
            <consortium name="The Broad Institute Genomics Platform"/>
            <consortium name="The Broad Institute Genome Sequencing Center for Infectious Disease"/>
            <person name="Wu L."/>
            <person name="Ma J."/>
        </authorList>
    </citation>
    <scope>NUCLEOTIDE SEQUENCE [LARGE SCALE GENOMIC DNA]</scope>
    <source>
        <strain evidence="3">CCUG 56756</strain>
    </source>
</reference>
<evidence type="ECO:0000313" key="3">
    <source>
        <dbReference type="Proteomes" id="UP001597109"/>
    </source>
</evidence>
<keyword evidence="1" id="KW-0472">Membrane</keyword>
<dbReference type="EMBL" id="JBHTKI010000007">
    <property type="protein sequence ID" value="MFD1030668.1"/>
    <property type="molecule type" value="Genomic_DNA"/>
</dbReference>
<protein>
    <submittedName>
        <fullName evidence="2">Uncharacterized protein</fullName>
    </submittedName>
</protein>
<organism evidence="2 3">
    <name type="scientific">Metaplanococcus flavidus</name>
    <dbReference type="NCBI Taxonomy" id="569883"/>
    <lineage>
        <taxon>Bacteria</taxon>
        <taxon>Bacillati</taxon>
        <taxon>Bacillota</taxon>
        <taxon>Bacilli</taxon>
        <taxon>Bacillales</taxon>
        <taxon>Caryophanaceae</taxon>
        <taxon>Metaplanococcus</taxon>
    </lineage>
</organism>
<dbReference type="RefSeq" id="WP_379081611.1">
    <property type="nucleotide sequence ID" value="NZ_JBHTKI010000007.1"/>
</dbReference>
<keyword evidence="1" id="KW-0812">Transmembrane</keyword>
<sequence length="43" mass="5215">MKIEPKRENEKKKRHPKAALVLYRMFFTKVVFVHLKVLLYTAL</sequence>
<keyword evidence="3" id="KW-1185">Reference proteome</keyword>
<name>A0ABW3L7U4_9BACL</name>